<feature type="region of interest" description="Disordered" evidence="1">
    <location>
        <begin position="269"/>
        <end position="339"/>
    </location>
</feature>
<feature type="compositionally biased region" description="Polar residues" evidence="1">
    <location>
        <begin position="239"/>
        <end position="252"/>
    </location>
</feature>
<protein>
    <submittedName>
        <fullName evidence="2">Uncharacterized protein</fullName>
    </submittedName>
</protein>
<comment type="caution">
    <text evidence="2">The sequence shown here is derived from an EMBL/GenBank/DDBJ whole genome shotgun (WGS) entry which is preliminary data.</text>
</comment>
<evidence type="ECO:0000256" key="1">
    <source>
        <dbReference type="SAM" id="MobiDB-lite"/>
    </source>
</evidence>
<reference evidence="2" key="1">
    <citation type="submission" date="2018-11" db="EMBL/GenBank/DDBJ databases">
        <authorList>
            <consortium name="Pathogen Informatics"/>
        </authorList>
    </citation>
    <scope>NUCLEOTIDE SEQUENCE</scope>
</reference>
<feature type="non-terminal residue" evidence="2">
    <location>
        <position position="419"/>
    </location>
</feature>
<feature type="compositionally biased region" description="Low complexity" evidence="1">
    <location>
        <begin position="212"/>
        <end position="229"/>
    </location>
</feature>
<feature type="compositionally biased region" description="Basic residues" evidence="1">
    <location>
        <begin position="405"/>
        <end position="419"/>
    </location>
</feature>
<dbReference type="EMBL" id="CAAALY010100320">
    <property type="protein sequence ID" value="VEL29099.1"/>
    <property type="molecule type" value="Genomic_DNA"/>
</dbReference>
<feature type="compositionally biased region" description="Low complexity" evidence="1">
    <location>
        <begin position="279"/>
        <end position="308"/>
    </location>
</feature>
<proteinExistence type="predicted"/>
<organism evidence="2 3">
    <name type="scientific">Protopolystoma xenopodis</name>
    <dbReference type="NCBI Taxonomy" id="117903"/>
    <lineage>
        <taxon>Eukaryota</taxon>
        <taxon>Metazoa</taxon>
        <taxon>Spiralia</taxon>
        <taxon>Lophotrochozoa</taxon>
        <taxon>Platyhelminthes</taxon>
        <taxon>Monogenea</taxon>
        <taxon>Polyopisthocotylea</taxon>
        <taxon>Polystomatidea</taxon>
        <taxon>Polystomatidae</taxon>
        <taxon>Protopolystoma</taxon>
    </lineage>
</organism>
<evidence type="ECO:0000313" key="2">
    <source>
        <dbReference type="EMBL" id="VEL29099.1"/>
    </source>
</evidence>
<accession>A0A448X639</accession>
<dbReference type="AlphaFoldDB" id="A0A448X639"/>
<feature type="compositionally biased region" description="Low complexity" evidence="1">
    <location>
        <begin position="184"/>
        <end position="205"/>
    </location>
</feature>
<dbReference type="Proteomes" id="UP000784294">
    <property type="component" value="Unassembled WGS sequence"/>
</dbReference>
<feature type="compositionally biased region" description="Pro residues" evidence="1">
    <location>
        <begin position="108"/>
        <end position="124"/>
    </location>
</feature>
<feature type="region of interest" description="Disordered" evidence="1">
    <location>
        <begin position="399"/>
        <end position="419"/>
    </location>
</feature>
<evidence type="ECO:0000313" key="3">
    <source>
        <dbReference type="Proteomes" id="UP000784294"/>
    </source>
</evidence>
<gene>
    <name evidence="2" type="ORF">PXEA_LOCUS22539</name>
</gene>
<sequence>MELDERMESLAERRIIFTGQMRFPELGLHGVDSQTDGFQDVGFLSGLTKWSPPCGQTPDLRLAADKFLPGLQQSSLLSAAVAAAVAMPGKSMGGLVYSMSASASPSSSSPPPPPTSLPAPPSTPPLSSSPSLSAGGGVLSPLHLTPLGPASCGPHSRGLRLPDETGPFDLEQRSSGVVHHKPISTPSTISTTSTASATCTTSAAPSMPPKPASTGSPAGLYASGAYSAAQTSPPLPNDARTSPRPTNGLSLSSMAPHLSAHLAGLQDFVSPAGGSTAPTTTTTTTTTTITNNNNHHNHNNNNNNQNNNKNEDTGSHNKDSSPFPRFAKHSADASALSGRQAGEAAEIELKACPASGMGGREDELVLSIGEAGSPQLHTFPFLPAPGLLMPAEAAGMSEHQFQTHLHQHQQHQHHLHHHH</sequence>
<feature type="region of interest" description="Disordered" evidence="1">
    <location>
        <begin position="99"/>
        <end position="252"/>
    </location>
</feature>
<keyword evidence="3" id="KW-1185">Reference proteome</keyword>
<feature type="compositionally biased region" description="Basic and acidic residues" evidence="1">
    <location>
        <begin position="309"/>
        <end position="319"/>
    </location>
</feature>
<name>A0A448X639_9PLAT</name>